<dbReference type="Pfam" id="PF02470">
    <property type="entry name" value="MlaD"/>
    <property type="match status" value="1"/>
</dbReference>
<dbReference type="InterPro" id="IPR030970">
    <property type="entry name" value="ABC_MlaD"/>
</dbReference>
<gene>
    <name evidence="3" type="ORF">kuste3376</name>
</gene>
<name>Q1Q2A0_KUEST</name>
<reference evidence="3" key="1">
    <citation type="journal article" date="2006" name="Nature">
        <title>Deciphering the evolution and metabolism of an anammox bacterium from a community genome.</title>
        <authorList>
            <person name="Strous M."/>
            <person name="Pelletier E."/>
            <person name="Mangenot S."/>
            <person name="Rattei T."/>
            <person name="Lehner A."/>
            <person name="Taylor M.W."/>
            <person name="Horn M."/>
            <person name="Daims H."/>
            <person name="Bartol-Mavel D."/>
            <person name="Wincker P."/>
            <person name="Barbe V."/>
            <person name="Fonknechten N."/>
            <person name="Vallenet D."/>
            <person name="Segurens B."/>
            <person name="Schenowitz-Truong C."/>
            <person name="Medigue C."/>
            <person name="Collingro A."/>
            <person name="Snel B."/>
            <person name="Dutilh B.E."/>
            <person name="OpDenCamp H.J.M."/>
            <person name="vanDerDrift C."/>
            <person name="Cirpus I."/>
            <person name="vanDePas-Schoonen K.T."/>
            <person name="Harhangi H.R."/>
            <person name="vanNiftrik L."/>
            <person name="Schmid M."/>
            <person name="Keltjens J."/>
            <person name="vanDeVossenberg J."/>
            <person name="Kartal B."/>
            <person name="Meier H."/>
            <person name="Frishman D."/>
            <person name="Huynen M.A."/>
            <person name="Mewes H."/>
            <person name="Weissenbach J."/>
            <person name="Jetten M.S.M."/>
            <person name="Wagner M."/>
            <person name="LePaslier D."/>
        </authorList>
    </citation>
    <scope>NUCLEOTIDE SEQUENCE</scope>
</reference>
<proteinExistence type="predicted"/>
<evidence type="ECO:0000259" key="2">
    <source>
        <dbReference type="Pfam" id="PF02470"/>
    </source>
</evidence>
<dbReference type="PANTHER" id="PTHR33371:SF4">
    <property type="entry name" value="INTERMEMBRANE PHOSPHOLIPID TRANSPORT SYSTEM BINDING PROTEIN MLAD"/>
    <property type="match status" value="1"/>
</dbReference>
<evidence type="ECO:0000313" key="3">
    <source>
        <dbReference type="EMBL" id="CAJ74137.1"/>
    </source>
</evidence>
<dbReference type="GO" id="GO:0015914">
    <property type="term" value="P:phospholipid transport"/>
    <property type="evidence" value="ECO:0007669"/>
    <property type="project" value="InterPro"/>
</dbReference>
<dbReference type="NCBIfam" id="TIGR04430">
    <property type="entry name" value="OM_asym_MlaD"/>
    <property type="match status" value="1"/>
</dbReference>
<sequence length="181" mass="20180">MKFSIVFSLRPLRWTAELSQIIYLCLLLTKVKFMKKFDVEIAVGIFIFCGILCMGYISVKLGKINFLSDNYYQVNAIFSTVKGLKKNTAVEIAGVEVGKVDNIVLENYEVVVSMKIRKDIKLQEDAIASIRTKGLLGEKYVEITPGGSDHIIEHGGTLIETEPPLDLEKLIGNFVFGKVGD</sequence>
<reference evidence="3" key="2">
    <citation type="submission" date="2006-01" db="EMBL/GenBank/DDBJ databases">
        <authorList>
            <person name="Genoscope"/>
        </authorList>
    </citation>
    <scope>NUCLEOTIDE SEQUENCE</scope>
</reference>
<keyword evidence="1" id="KW-0472">Membrane</keyword>
<dbReference type="AlphaFoldDB" id="Q1Q2A0"/>
<organism evidence="3">
    <name type="scientific">Kuenenia stuttgartiensis</name>
    <dbReference type="NCBI Taxonomy" id="174633"/>
    <lineage>
        <taxon>Bacteria</taxon>
        <taxon>Pseudomonadati</taxon>
        <taxon>Planctomycetota</taxon>
        <taxon>Candidatus Brocadiia</taxon>
        <taxon>Candidatus Brocadiales</taxon>
        <taxon>Candidatus Brocadiaceae</taxon>
        <taxon>Candidatus Kuenenia</taxon>
    </lineage>
</organism>
<accession>Q1Q2A0</accession>
<dbReference type="PANTHER" id="PTHR33371">
    <property type="entry name" value="INTERMEMBRANE PHOSPHOLIPID TRANSPORT SYSTEM BINDING PROTEIN MLAD-RELATED"/>
    <property type="match status" value="1"/>
</dbReference>
<keyword evidence="1" id="KW-1133">Transmembrane helix</keyword>
<dbReference type="InterPro" id="IPR052336">
    <property type="entry name" value="MlaD_Phospholipid_Transporter"/>
</dbReference>
<feature type="domain" description="Mce/MlaD" evidence="2">
    <location>
        <begin position="71"/>
        <end position="146"/>
    </location>
</feature>
<dbReference type="InterPro" id="IPR003399">
    <property type="entry name" value="Mce/MlaD"/>
</dbReference>
<evidence type="ECO:0000256" key="1">
    <source>
        <dbReference type="SAM" id="Phobius"/>
    </source>
</evidence>
<keyword evidence="1" id="KW-0812">Transmembrane</keyword>
<feature type="transmembrane region" description="Helical" evidence="1">
    <location>
        <begin position="41"/>
        <end position="59"/>
    </location>
</feature>
<protein>
    <submittedName>
        <fullName evidence="3">Similar to ABC-transporter component</fullName>
    </submittedName>
</protein>
<dbReference type="EMBL" id="CT573071">
    <property type="protein sequence ID" value="CAJ74137.1"/>
    <property type="molecule type" value="Genomic_DNA"/>
</dbReference>